<dbReference type="InterPro" id="IPR002711">
    <property type="entry name" value="HNH"/>
</dbReference>
<accession>A0A8J3WDN8</accession>
<dbReference type="InterPro" id="IPR003615">
    <property type="entry name" value="HNH_nuc"/>
</dbReference>
<feature type="domain" description="HNH" evidence="2">
    <location>
        <begin position="104"/>
        <end position="150"/>
    </location>
</feature>
<gene>
    <name evidence="3" type="ORF">Pro02_24840</name>
</gene>
<comment type="caution">
    <text evidence="3">The sequence shown here is derived from an EMBL/GenBank/DDBJ whole genome shotgun (WGS) entry which is preliminary data.</text>
</comment>
<dbReference type="Proteomes" id="UP000655044">
    <property type="component" value="Unassembled WGS sequence"/>
</dbReference>
<protein>
    <recommendedName>
        <fullName evidence="2">HNH domain-containing protein</fullName>
    </recommendedName>
</protein>
<dbReference type="EMBL" id="BOOI01000020">
    <property type="protein sequence ID" value="GIH84076.1"/>
    <property type="molecule type" value="Genomic_DNA"/>
</dbReference>
<organism evidence="3 4">
    <name type="scientific">Planobispora rosea</name>
    <dbReference type="NCBI Taxonomy" id="35762"/>
    <lineage>
        <taxon>Bacteria</taxon>
        <taxon>Bacillati</taxon>
        <taxon>Actinomycetota</taxon>
        <taxon>Actinomycetes</taxon>
        <taxon>Streptosporangiales</taxon>
        <taxon>Streptosporangiaceae</taxon>
        <taxon>Planobispora</taxon>
    </lineage>
</organism>
<feature type="region of interest" description="Disordered" evidence="1">
    <location>
        <begin position="240"/>
        <end position="263"/>
    </location>
</feature>
<reference evidence="3" key="1">
    <citation type="submission" date="2021-01" db="EMBL/GenBank/DDBJ databases">
        <title>Whole genome shotgun sequence of Planobispora rosea NBRC 15558.</title>
        <authorList>
            <person name="Komaki H."/>
            <person name="Tamura T."/>
        </authorList>
    </citation>
    <scope>NUCLEOTIDE SEQUENCE</scope>
    <source>
        <strain evidence="3">NBRC 15558</strain>
    </source>
</reference>
<dbReference type="CDD" id="cd00085">
    <property type="entry name" value="HNHc"/>
    <property type="match status" value="1"/>
</dbReference>
<proteinExistence type="predicted"/>
<sequence length="263" mass="28774">MATKYKYTPEMLAEAAADSHSIADVLRRLGITIAGGNHAHISRQLKRFKIDTSHFRRVPSNKGKPSPRRRRPAQILVVLPEGSPRPSPARLRRALIESGMPYHCAGCKIEGVWQGQPLTLHIDHVSGDWLDNRIKNLRFLCPNCHSQTENFAGKKRGCSPAAEATSLGGVKRGFESRQPHEREINRAVTLRSVTTSVTISPQDDFFLRDYIFRNNSASRSAVIGEALGLLREKAMRDDYAASGGEAGAEPWSAVPGAGSGGPT</sequence>
<evidence type="ECO:0000313" key="3">
    <source>
        <dbReference type="EMBL" id="GIH84076.1"/>
    </source>
</evidence>
<dbReference type="GO" id="GO:0004519">
    <property type="term" value="F:endonuclease activity"/>
    <property type="evidence" value="ECO:0007669"/>
    <property type="project" value="InterPro"/>
</dbReference>
<dbReference type="GO" id="GO:0003676">
    <property type="term" value="F:nucleic acid binding"/>
    <property type="evidence" value="ECO:0007669"/>
    <property type="project" value="InterPro"/>
</dbReference>
<dbReference type="AlphaFoldDB" id="A0A8J3WDN8"/>
<evidence type="ECO:0000256" key="1">
    <source>
        <dbReference type="SAM" id="MobiDB-lite"/>
    </source>
</evidence>
<evidence type="ECO:0000259" key="2">
    <source>
        <dbReference type="Pfam" id="PF01844"/>
    </source>
</evidence>
<keyword evidence="4" id="KW-1185">Reference proteome</keyword>
<name>A0A8J3WDN8_PLARO</name>
<dbReference type="Pfam" id="PF01844">
    <property type="entry name" value="HNH"/>
    <property type="match status" value="1"/>
</dbReference>
<evidence type="ECO:0000313" key="4">
    <source>
        <dbReference type="Proteomes" id="UP000655044"/>
    </source>
</evidence>
<dbReference type="GO" id="GO:0008270">
    <property type="term" value="F:zinc ion binding"/>
    <property type="evidence" value="ECO:0007669"/>
    <property type="project" value="InterPro"/>
</dbReference>